<evidence type="ECO:0000313" key="2">
    <source>
        <dbReference type="Proteomes" id="UP001596411"/>
    </source>
</evidence>
<comment type="caution">
    <text evidence="1">The sequence shown here is derived from an EMBL/GenBank/DDBJ whole genome shotgun (WGS) entry which is preliminary data.</text>
</comment>
<name>A0ABW2EZ15_9GAMM</name>
<dbReference type="EMBL" id="JBHSZP010000034">
    <property type="protein sequence ID" value="MFC7091206.1"/>
    <property type="molecule type" value="Genomic_DNA"/>
</dbReference>
<dbReference type="RefSeq" id="WP_346064234.1">
    <property type="nucleotide sequence ID" value="NZ_BAAADR010000046.1"/>
</dbReference>
<organism evidence="1 2">
    <name type="scientific">Halomonas salifodinae</name>
    <dbReference type="NCBI Taxonomy" id="438745"/>
    <lineage>
        <taxon>Bacteria</taxon>
        <taxon>Pseudomonadati</taxon>
        <taxon>Pseudomonadota</taxon>
        <taxon>Gammaproteobacteria</taxon>
        <taxon>Oceanospirillales</taxon>
        <taxon>Halomonadaceae</taxon>
        <taxon>Halomonas</taxon>
    </lineage>
</organism>
<reference evidence="2" key="1">
    <citation type="journal article" date="2019" name="Int. J. Syst. Evol. Microbiol.">
        <title>The Global Catalogue of Microorganisms (GCM) 10K type strain sequencing project: providing services to taxonomists for standard genome sequencing and annotation.</title>
        <authorList>
            <consortium name="The Broad Institute Genomics Platform"/>
            <consortium name="The Broad Institute Genome Sequencing Center for Infectious Disease"/>
            <person name="Wu L."/>
            <person name="Ma J."/>
        </authorList>
    </citation>
    <scope>NUCLEOTIDE SEQUENCE [LARGE SCALE GENOMIC DNA]</scope>
    <source>
        <strain evidence="2">CGMCC 1.13666</strain>
    </source>
</reference>
<accession>A0ABW2EZ15</accession>
<sequence>MEAVTAVTPIAPHLDAHNLAIGYLWKQRWENRVNAMAHCIEALVVNHDMTEAAAELATIQAYAELDAANQVARIDIKASTADVVVLRTEGGRPVMFTTRDLVRVLEQARAAGLARVVDRDTRRPVVLEH</sequence>
<dbReference type="Proteomes" id="UP001596411">
    <property type="component" value="Unassembled WGS sequence"/>
</dbReference>
<protein>
    <submittedName>
        <fullName evidence="1">Uncharacterized protein</fullName>
    </submittedName>
</protein>
<gene>
    <name evidence="1" type="ORF">ACFQH5_16810</name>
</gene>
<proteinExistence type="predicted"/>
<keyword evidence="2" id="KW-1185">Reference proteome</keyword>
<evidence type="ECO:0000313" key="1">
    <source>
        <dbReference type="EMBL" id="MFC7091206.1"/>
    </source>
</evidence>